<evidence type="ECO:0000313" key="12">
    <source>
        <dbReference type="EMBL" id="OOY35650.1"/>
    </source>
</evidence>
<dbReference type="GO" id="GO:0016887">
    <property type="term" value="F:ATP hydrolysis activity"/>
    <property type="evidence" value="ECO:0007669"/>
    <property type="project" value="InterPro"/>
</dbReference>
<dbReference type="SMART" id="SM00382">
    <property type="entry name" value="AAA"/>
    <property type="match status" value="1"/>
</dbReference>
<feature type="domain" description="ABC transporter" evidence="10">
    <location>
        <begin position="4"/>
        <end position="240"/>
    </location>
</feature>
<dbReference type="GO" id="GO:0006826">
    <property type="term" value="P:iron ion transport"/>
    <property type="evidence" value="ECO:0007669"/>
    <property type="project" value="UniProtKB-KW"/>
</dbReference>
<keyword evidence="4" id="KW-0410">Iron transport</keyword>
<evidence type="ECO:0000256" key="6">
    <source>
        <dbReference type="ARBA" id="ARBA00022840"/>
    </source>
</evidence>
<reference evidence="11 13" key="1">
    <citation type="journal article" date="2014" name="BMC Genomics">
        <title>The genome of the intracellular bacterium of the coastal bivalve, Solemya velum: a blueprint for thriving in and out of symbiosis.</title>
        <authorList>
            <person name="Dmytrenko O."/>
            <person name="Russell S.L."/>
            <person name="Loo W.T."/>
            <person name="Fontanez K.M."/>
            <person name="Liao L."/>
            <person name="Roeselers G."/>
            <person name="Sharma R."/>
            <person name="Stewart F.J."/>
            <person name="Newton I.L."/>
            <person name="Woyke T."/>
            <person name="Wu D."/>
            <person name="Lang J.M."/>
            <person name="Eisen J.A."/>
            <person name="Cavanaugh C.M."/>
        </authorList>
    </citation>
    <scope>NUCLEOTIDE SEQUENCE [LARGE SCALE GENOMIC DNA]</scope>
    <source>
        <strain evidence="11 13">WH</strain>
    </source>
</reference>
<dbReference type="Proteomes" id="UP000190962">
    <property type="component" value="Unassembled WGS sequence"/>
</dbReference>
<sequence length="255" mass="27927">MSLLECKQVEIGINNRLLLPAFDWHIESGSCWGILGANGCGKSTLLKSVAGLLPLLGGNLKINAIEPGKVKTKELARSVGMLPQETPFRFPAYVLDLVLAGRYPWQTWYSRLSDKDKIIASESLKKIGAEELSGRLANRLSGGEARKVAMAILLCQSPDLALLDEPENHLDPGMRYHLIDRLKEHFTCDGKALAMVLHDPTLALHFCSHLLLIEADGSVSAGPVDTMATEEKLSAVYGHGMRITQDSGRRLVYPE</sequence>
<keyword evidence="2" id="KW-0813">Transport</keyword>
<evidence type="ECO:0000256" key="9">
    <source>
        <dbReference type="ARBA" id="ARBA00023136"/>
    </source>
</evidence>
<dbReference type="InterPro" id="IPR017871">
    <property type="entry name" value="ABC_transporter-like_CS"/>
</dbReference>
<dbReference type="PANTHER" id="PTHR42771">
    <property type="entry name" value="IRON(3+)-HYDROXAMATE IMPORT ATP-BINDING PROTEIN FHUC"/>
    <property type="match status" value="1"/>
</dbReference>
<keyword evidence="5" id="KW-0547">Nucleotide-binding</keyword>
<dbReference type="InterPro" id="IPR003593">
    <property type="entry name" value="AAA+_ATPase"/>
</dbReference>
<keyword evidence="3" id="KW-1003">Cell membrane</keyword>
<dbReference type="EC" id="3.6.3.34" evidence="11"/>
<keyword evidence="7" id="KW-0408">Iron</keyword>
<organism evidence="11 13">
    <name type="scientific">Solemya velum gill symbiont</name>
    <dbReference type="NCBI Taxonomy" id="2340"/>
    <lineage>
        <taxon>Bacteria</taxon>
        <taxon>Pseudomonadati</taxon>
        <taxon>Pseudomonadota</taxon>
        <taxon>Gammaproteobacteria</taxon>
        <taxon>sulfur-oxidizing symbionts</taxon>
    </lineage>
</organism>
<dbReference type="SUPFAM" id="SSF52540">
    <property type="entry name" value="P-loop containing nucleoside triphosphate hydrolases"/>
    <property type="match status" value="1"/>
</dbReference>
<evidence type="ECO:0000256" key="8">
    <source>
        <dbReference type="ARBA" id="ARBA00023065"/>
    </source>
</evidence>
<evidence type="ECO:0000313" key="14">
    <source>
        <dbReference type="Proteomes" id="UP000190962"/>
    </source>
</evidence>
<evidence type="ECO:0000313" key="13">
    <source>
        <dbReference type="Proteomes" id="UP000030856"/>
    </source>
</evidence>
<evidence type="ECO:0000313" key="11">
    <source>
        <dbReference type="EMBL" id="KHF25758.1"/>
    </source>
</evidence>
<evidence type="ECO:0000256" key="7">
    <source>
        <dbReference type="ARBA" id="ARBA00023004"/>
    </source>
</evidence>
<dbReference type="InterPro" id="IPR003439">
    <property type="entry name" value="ABC_transporter-like_ATP-bd"/>
</dbReference>
<dbReference type="GeneID" id="86990888"/>
<dbReference type="GO" id="GO:0005524">
    <property type="term" value="F:ATP binding"/>
    <property type="evidence" value="ECO:0007669"/>
    <property type="project" value="UniProtKB-KW"/>
</dbReference>
<dbReference type="STRING" id="2340.JV46_12930"/>
<evidence type="ECO:0000256" key="4">
    <source>
        <dbReference type="ARBA" id="ARBA00022496"/>
    </source>
</evidence>
<dbReference type="AlphaFoldDB" id="A0A0B0H6C8"/>
<dbReference type="EMBL" id="JRAA01000001">
    <property type="protein sequence ID" value="KHF25758.1"/>
    <property type="molecule type" value="Genomic_DNA"/>
</dbReference>
<keyword evidence="11" id="KW-0378">Hydrolase</keyword>
<dbReference type="InterPro" id="IPR027417">
    <property type="entry name" value="P-loop_NTPase"/>
</dbReference>
<evidence type="ECO:0000256" key="1">
    <source>
        <dbReference type="ARBA" id="ARBA00004202"/>
    </source>
</evidence>
<keyword evidence="13" id="KW-1185">Reference proteome</keyword>
<evidence type="ECO:0000256" key="5">
    <source>
        <dbReference type="ARBA" id="ARBA00022741"/>
    </source>
</evidence>
<gene>
    <name evidence="11" type="primary">fhuC</name>
    <name evidence="12" type="ORF">BOV88_03120</name>
    <name evidence="11" type="ORF">JV46_12930</name>
</gene>
<dbReference type="Gene3D" id="3.40.50.300">
    <property type="entry name" value="P-loop containing nucleotide triphosphate hydrolases"/>
    <property type="match status" value="1"/>
</dbReference>
<reference evidence="12 14" key="2">
    <citation type="submission" date="2016-11" db="EMBL/GenBank/DDBJ databases">
        <title>Mixed transmission modes and dynamic genome evolution in an obligate animal-bacterial symbiosis.</title>
        <authorList>
            <person name="Russell S.L."/>
            <person name="Corbett-Detig R.B."/>
            <person name="Cavanaugh C.M."/>
        </authorList>
    </citation>
    <scope>NUCLEOTIDE SEQUENCE [LARGE SCALE GENOMIC DNA]</scope>
    <source>
        <strain evidence="12">MA-KB16</strain>
    </source>
</reference>
<dbReference type="OrthoDB" id="6461291at2"/>
<dbReference type="Proteomes" id="UP000030856">
    <property type="component" value="Unassembled WGS sequence"/>
</dbReference>
<dbReference type="eggNOG" id="COG1120">
    <property type="taxonomic scope" value="Bacteria"/>
</dbReference>
<dbReference type="InterPro" id="IPR051535">
    <property type="entry name" value="Siderophore_ABC-ATPase"/>
</dbReference>
<dbReference type="GO" id="GO:0005886">
    <property type="term" value="C:plasma membrane"/>
    <property type="evidence" value="ECO:0007669"/>
    <property type="project" value="UniProtKB-SubCell"/>
</dbReference>
<proteinExistence type="predicted"/>
<dbReference type="Pfam" id="PF00005">
    <property type="entry name" value="ABC_tran"/>
    <property type="match status" value="1"/>
</dbReference>
<dbReference type="PROSITE" id="PS00211">
    <property type="entry name" value="ABC_TRANSPORTER_1"/>
    <property type="match status" value="1"/>
</dbReference>
<name>A0A0B0H6C8_SOVGS</name>
<comment type="subcellular location">
    <subcellularLocation>
        <location evidence="1">Cell membrane</location>
        <topology evidence="1">Peripheral membrane protein</topology>
    </subcellularLocation>
</comment>
<dbReference type="EMBL" id="MPNX01000003">
    <property type="protein sequence ID" value="OOY35650.1"/>
    <property type="molecule type" value="Genomic_DNA"/>
</dbReference>
<evidence type="ECO:0000256" key="3">
    <source>
        <dbReference type="ARBA" id="ARBA00022475"/>
    </source>
</evidence>
<dbReference type="PANTHER" id="PTHR42771:SF4">
    <property type="entry name" value="IRON(3+)-HYDROXAMATE IMPORT ATP-BINDING PROTEIN FHUC"/>
    <property type="match status" value="1"/>
</dbReference>
<comment type="caution">
    <text evidence="11">The sequence shown here is derived from an EMBL/GenBank/DDBJ whole genome shotgun (WGS) entry which is preliminary data.</text>
</comment>
<evidence type="ECO:0000259" key="10">
    <source>
        <dbReference type="PROSITE" id="PS50893"/>
    </source>
</evidence>
<keyword evidence="6" id="KW-0067">ATP-binding</keyword>
<keyword evidence="9" id="KW-0472">Membrane</keyword>
<dbReference type="PROSITE" id="PS50893">
    <property type="entry name" value="ABC_TRANSPORTER_2"/>
    <property type="match status" value="1"/>
</dbReference>
<accession>A0A0B0H6C8</accession>
<dbReference type="RefSeq" id="WP_052131948.1">
    <property type="nucleotide sequence ID" value="NZ_JRAA01000001.1"/>
</dbReference>
<protein>
    <submittedName>
        <fullName evidence="11">ABC-type hemin transporter FhuDBC, subunit C</fullName>
        <ecNumber evidence="11">3.6.3.34</ecNumber>
    </submittedName>
</protein>
<keyword evidence="8" id="KW-0406">Ion transport</keyword>
<evidence type="ECO:0000256" key="2">
    <source>
        <dbReference type="ARBA" id="ARBA00022448"/>
    </source>
</evidence>